<dbReference type="Proteomes" id="UP000317646">
    <property type="component" value="Unassembled WGS sequence"/>
</dbReference>
<dbReference type="AlphaFoldDB" id="A0A502GWX9"/>
<evidence type="ECO:0000313" key="2">
    <source>
        <dbReference type="Proteomes" id="UP000317646"/>
    </source>
</evidence>
<accession>A0A502GWX9</accession>
<keyword evidence="2" id="KW-1185">Reference proteome</keyword>
<reference evidence="1 2" key="1">
    <citation type="journal article" date="2019" name="Environ. Microbiol.">
        <title>Species interactions and distinct microbial communities in high Arctic permafrost affected cryosols are associated with the CH4 and CO2 gas fluxes.</title>
        <authorList>
            <person name="Altshuler I."/>
            <person name="Hamel J."/>
            <person name="Turney S."/>
            <person name="Magnuson E."/>
            <person name="Levesque R."/>
            <person name="Greer C."/>
            <person name="Whyte L.G."/>
        </authorList>
    </citation>
    <scope>NUCLEOTIDE SEQUENCE [LARGE SCALE GENOMIC DNA]</scope>
    <source>
        <strain evidence="1 2">S9.2P</strain>
    </source>
</reference>
<organism evidence="1 2">
    <name type="scientific">Hymenobacter nivis</name>
    <dbReference type="NCBI Taxonomy" id="1850093"/>
    <lineage>
        <taxon>Bacteria</taxon>
        <taxon>Pseudomonadati</taxon>
        <taxon>Bacteroidota</taxon>
        <taxon>Cytophagia</taxon>
        <taxon>Cytophagales</taxon>
        <taxon>Hymenobacteraceae</taxon>
        <taxon>Hymenobacter</taxon>
    </lineage>
</organism>
<evidence type="ECO:0000313" key="1">
    <source>
        <dbReference type="EMBL" id="TPG65878.1"/>
    </source>
</evidence>
<evidence type="ECO:0008006" key="3">
    <source>
        <dbReference type="Google" id="ProtNLM"/>
    </source>
</evidence>
<comment type="caution">
    <text evidence="1">The sequence shown here is derived from an EMBL/GenBank/DDBJ whole genome shotgun (WGS) entry which is preliminary data.</text>
</comment>
<sequence>MTLTGLSAPFLRPTTTARRATATTTVLAPRAATRRARRIPFQKLAARGPFYTVTATAYSAVPGQTDDEPFVTADNSTIPAGYSSRIRWLALSHDLLARWGGPFAYGDTVRVAGISPTLDGVYTVHDTMNRRYRHCLDVLFCPREHFDVFQPGVKIRSISRRRNGS</sequence>
<dbReference type="CDD" id="cd22784">
    <property type="entry name" value="DPBB_MltA_YuiC-like"/>
    <property type="match status" value="1"/>
</dbReference>
<gene>
    <name evidence="1" type="ORF">EAH73_10820</name>
</gene>
<proteinExistence type="predicted"/>
<name>A0A502GWX9_9BACT</name>
<protein>
    <recommendedName>
        <fullName evidence="3">3D domain-containing protein</fullName>
    </recommendedName>
</protein>
<dbReference type="EMBL" id="RCYZ01000004">
    <property type="protein sequence ID" value="TPG65878.1"/>
    <property type="molecule type" value="Genomic_DNA"/>
</dbReference>